<evidence type="ECO:0000313" key="1">
    <source>
        <dbReference type="EMBL" id="SDB76966.1"/>
    </source>
</evidence>
<dbReference type="EMBL" id="FNDO01000027">
    <property type="protein sequence ID" value="SDI14209.1"/>
    <property type="molecule type" value="Genomic_DNA"/>
</dbReference>
<evidence type="ECO:0000313" key="4">
    <source>
        <dbReference type="Proteomes" id="UP000183670"/>
    </source>
</evidence>
<dbReference type="Proteomes" id="UP000181870">
    <property type="component" value="Unassembled WGS sequence"/>
</dbReference>
<gene>
    <name evidence="1" type="ORF">SAMN05192581_101545</name>
    <name evidence="2" type="ORF">SAMN05192582_102743</name>
</gene>
<accession>A0A1G6G701</accession>
<dbReference type="Proteomes" id="UP000183670">
    <property type="component" value="Unassembled WGS sequence"/>
</dbReference>
<dbReference type="EMBL" id="FMYE01000015">
    <property type="protein sequence ID" value="SDB76966.1"/>
    <property type="molecule type" value="Genomic_DNA"/>
</dbReference>
<proteinExistence type="predicted"/>
<name>A0A1G6G701_BACOV</name>
<evidence type="ECO:0000313" key="2">
    <source>
        <dbReference type="EMBL" id="SDI14209.1"/>
    </source>
</evidence>
<organism evidence="1 4">
    <name type="scientific">Bacteroides ovatus</name>
    <dbReference type="NCBI Taxonomy" id="28116"/>
    <lineage>
        <taxon>Bacteria</taxon>
        <taxon>Pseudomonadati</taxon>
        <taxon>Bacteroidota</taxon>
        <taxon>Bacteroidia</taxon>
        <taxon>Bacteroidales</taxon>
        <taxon>Bacteroidaceae</taxon>
        <taxon>Bacteroides</taxon>
    </lineage>
</organism>
<dbReference type="AlphaFoldDB" id="A0A1G6G701"/>
<protein>
    <submittedName>
        <fullName evidence="1">Uncharacterized protein</fullName>
    </submittedName>
</protein>
<evidence type="ECO:0000313" key="3">
    <source>
        <dbReference type="Proteomes" id="UP000181870"/>
    </source>
</evidence>
<sequence>MRIEEKKFSKYINTKLVNFEEIKSYAYILIN</sequence>
<reference evidence="3 4" key="1">
    <citation type="submission" date="2016-10" db="EMBL/GenBank/DDBJ databases">
        <authorList>
            <person name="de Groot N.N."/>
        </authorList>
    </citation>
    <scope>NUCLEOTIDE SEQUENCE [LARGE SCALE GENOMIC DNA]</scope>
    <source>
        <strain evidence="1 4">NLAE-zl-C500</strain>
        <strain evidence="2 3">NLAE-zl-C57</strain>
    </source>
</reference>